<keyword evidence="4 5" id="KW-0472">Membrane</keyword>
<dbReference type="InterPro" id="IPR037185">
    <property type="entry name" value="EmrE-like"/>
</dbReference>
<keyword evidence="2 5" id="KW-0812">Transmembrane</keyword>
<comment type="caution">
    <text evidence="7">The sequence shown here is derived from an EMBL/GenBank/DDBJ whole genome shotgun (WGS) entry which is preliminary data.</text>
</comment>
<dbReference type="SUPFAM" id="SSF103481">
    <property type="entry name" value="Multidrug resistance efflux transporter EmrE"/>
    <property type="match status" value="2"/>
</dbReference>
<evidence type="ECO:0000256" key="3">
    <source>
        <dbReference type="ARBA" id="ARBA00022989"/>
    </source>
</evidence>
<evidence type="ECO:0000313" key="7">
    <source>
        <dbReference type="EMBL" id="RBP49698.1"/>
    </source>
</evidence>
<reference evidence="7 8" key="1">
    <citation type="submission" date="2018-06" db="EMBL/GenBank/DDBJ databases">
        <title>Genomic Encyclopedia of Type Strains, Phase IV (KMG-IV): sequencing the most valuable type-strain genomes for metagenomic binning, comparative biology and taxonomic classification.</title>
        <authorList>
            <person name="Goeker M."/>
        </authorList>
    </citation>
    <scope>NUCLEOTIDE SEQUENCE [LARGE SCALE GENOMIC DNA]</scope>
    <source>
        <strain evidence="7 8">DSM 24032</strain>
    </source>
</reference>
<feature type="transmembrane region" description="Helical" evidence="5">
    <location>
        <begin position="142"/>
        <end position="163"/>
    </location>
</feature>
<keyword evidence="8" id="KW-1185">Reference proteome</keyword>
<dbReference type="Pfam" id="PF00892">
    <property type="entry name" value="EamA"/>
    <property type="match status" value="2"/>
</dbReference>
<protein>
    <submittedName>
        <fullName evidence="7">Threonine/homoserine efflux transporter RhtA</fullName>
    </submittedName>
</protein>
<name>A0A395JL52_9GAMM</name>
<feature type="transmembrane region" description="Helical" evidence="5">
    <location>
        <begin position="231"/>
        <end position="250"/>
    </location>
</feature>
<dbReference type="FunCoup" id="A0A395JL52">
    <property type="interactions" value="55"/>
</dbReference>
<feature type="transmembrane region" description="Helical" evidence="5">
    <location>
        <begin position="175"/>
        <end position="196"/>
    </location>
</feature>
<dbReference type="RefSeq" id="WP_211316988.1">
    <property type="nucleotide sequence ID" value="NZ_QNRT01000003.1"/>
</dbReference>
<evidence type="ECO:0000313" key="8">
    <source>
        <dbReference type="Proteomes" id="UP000253083"/>
    </source>
</evidence>
<feature type="domain" description="EamA" evidence="6">
    <location>
        <begin position="145"/>
        <end position="275"/>
    </location>
</feature>
<dbReference type="AlphaFoldDB" id="A0A395JL52"/>
<evidence type="ECO:0000256" key="5">
    <source>
        <dbReference type="SAM" id="Phobius"/>
    </source>
</evidence>
<feature type="transmembrane region" description="Helical" evidence="5">
    <location>
        <begin position="65"/>
        <end position="85"/>
    </location>
</feature>
<proteinExistence type="predicted"/>
<feature type="domain" description="EamA" evidence="6">
    <location>
        <begin position="5"/>
        <end position="135"/>
    </location>
</feature>
<feature type="transmembrane region" description="Helical" evidence="5">
    <location>
        <begin position="256"/>
        <end position="276"/>
    </location>
</feature>
<dbReference type="InParanoid" id="A0A395JL52"/>
<comment type="subcellular location">
    <subcellularLocation>
        <location evidence="1">Membrane</location>
        <topology evidence="1">Multi-pass membrane protein</topology>
    </subcellularLocation>
</comment>
<feature type="transmembrane region" description="Helical" evidence="5">
    <location>
        <begin position="33"/>
        <end position="53"/>
    </location>
</feature>
<keyword evidence="3 5" id="KW-1133">Transmembrane helix</keyword>
<evidence type="ECO:0000256" key="1">
    <source>
        <dbReference type="ARBA" id="ARBA00004141"/>
    </source>
</evidence>
<dbReference type="InterPro" id="IPR050638">
    <property type="entry name" value="AA-Vitamin_Transporters"/>
</dbReference>
<sequence>MKTGFLSLIALLAFAGNSVLCRLALLQGAIDPTGFTVIRLLSGMVVLMLILAINRGQAAESSASTGSWLAALSLFVYAAGFSFAYQSLDTATGALILFGVVQIAMVGSSVLSGHRPSSIQWLGLTIAIVGLLYLLLPDSNRPSLFGASLMAVAGVAWAVYSLLGQGSVNPVRTTAYNFLKALPFALLLLLLTWDTLQLSSNGVWLAIASGALTSGLGYAVWYAALRSLSTLNAAVVQLSVPIIAALGGLMFSHESISLRLAVATCLVLMGILLVMFPRMRRV</sequence>
<dbReference type="EMBL" id="QNRT01000003">
    <property type="protein sequence ID" value="RBP49698.1"/>
    <property type="molecule type" value="Genomic_DNA"/>
</dbReference>
<dbReference type="GO" id="GO:0016020">
    <property type="term" value="C:membrane"/>
    <property type="evidence" value="ECO:0007669"/>
    <property type="project" value="UniProtKB-SubCell"/>
</dbReference>
<feature type="transmembrane region" description="Helical" evidence="5">
    <location>
        <begin position="91"/>
        <end position="111"/>
    </location>
</feature>
<evidence type="ECO:0000256" key="4">
    <source>
        <dbReference type="ARBA" id="ARBA00023136"/>
    </source>
</evidence>
<dbReference type="InterPro" id="IPR000620">
    <property type="entry name" value="EamA_dom"/>
</dbReference>
<evidence type="ECO:0000256" key="2">
    <source>
        <dbReference type="ARBA" id="ARBA00022692"/>
    </source>
</evidence>
<accession>A0A395JL52</accession>
<dbReference type="PANTHER" id="PTHR32322">
    <property type="entry name" value="INNER MEMBRANE TRANSPORTER"/>
    <property type="match status" value="1"/>
</dbReference>
<feature type="transmembrane region" description="Helical" evidence="5">
    <location>
        <begin position="202"/>
        <end position="224"/>
    </location>
</feature>
<organism evidence="7 8">
    <name type="scientific">Arenicella xantha</name>
    <dbReference type="NCBI Taxonomy" id="644221"/>
    <lineage>
        <taxon>Bacteria</taxon>
        <taxon>Pseudomonadati</taxon>
        <taxon>Pseudomonadota</taxon>
        <taxon>Gammaproteobacteria</taxon>
        <taxon>Arenicellales</taxon>
        <taxon>Arenicellaceae</taxon>
        <taxon>Arenicella</taxon>
    </lineage>
</organism>
<feature type="transmembrane region" description="Helical" evidence="5">
    <location>
        <begin position="118"/>
        <end position="136"/>
    </location>
</feature>
<dbReference type="Proteomes" id="UP000253083">
    <property type="component" value="Unassembled WGS sequence"/>
</dbReference>
<dbReference type="PANTHER" id="PTHR32322:SF9">
    <property type="entry name" value="AMINO-ACID METABOLITE EFFLUX PUMP-RELATED"/>
    <property type="match status" value="1"/>
</dbReference>
<gene>
    <name evidence="7" type="ORF">DFR28_103123</name>
</gene>
<evidence type="ECO:0000259" key="6">
    <source>
        <dbReference type="Pfam" id="PF00892"/>
    </source>
</evidence>